<keyword evidence="3 5" id="KW-1133">Transmembrane helix</keyword>
<dbReference type="AlphaFoldDB" id="A0A2V3HTP4"/>
<evidence type="ECO:0000256" key="5">
    <source>
        <dbReference type="SAM" id="Phobius"/>
    </source>
</evidence>
<comment type="caution">
    <text evidence="7">The sequence shown here is derived from an EMBL/GenBank/DDBJ whole genome shotgun (WGS) entry which is preliminary data.</text>
</comment>
<evidence type="ECO:0000256" key="1">
    <source>
        <dbReference type="ARBA" id="ARBA00004141"/>
    </source>
</evidence>
<feature type="transmembrane region" description="Helical" evidence="5">
    <location>
        <begin position="115"/>
        <end position="137"/>
    </location>
</feature>
<dbReference type="Proteomes" id="UP000248161">
    <property type="component" value="Unassembled WGS sequence"/>
</dbReference>
<evidence type="ECO:0000313" key="8">
    <source>
        <dbReference type="Proteomes" id="UP000248161"/>
    </source>
</evidence>
<keyword evidence="2 5" id="KW-0812">Transmembrane</keyword>
<feature type="transmembrane region" description="Helical" evidence="5">
    <location>
        <begin position="49"/>
        <end position="70"/>
    </location>
</feature>
<feature type="domain" description="GtrA/DPMS transmembrane" evidence="6">
    <location>
        <begin position="19"/>
        <end position="135"/>
    </location>
</feature>
<evidence type="ECO:0000256" key="3">
    <source>
        <dbReference type="ARBA" id="ARBA00022989"/>
    </source>
</evidence>
<sequence length="157" mass="18397">MLVSEEYPWRKLLREYATYCAVGCINVVVFFVLYDWLYGMGLSERFPAASAWAIAYFVSSWQAHFLHRWLTFESPTGYTRSLTVMMVIYTILWAISTVSIAYFSDTLGYNHLYSWAANTAAFGFLTFLALRIFAFPLSDGRITRKERLEQYKERRRA</sequence>
<dbReference type="GO" id="GO:0016020">
    <property type="term" value="C:membrane"/>
    <property type="evidence" value="ECO:0007669"/>
    <property type="project" value="UniProtKB-SubCell"/>
</dbReference>
<evidence type="ECO:0000256" key="2">
    <source>
        <dbReference type="ARBA" id="ARBA00022692"/>
    </source>
</evidence>
<gene>
    <name evidence="7" type="ORF">CXX69_00820</name>
</gene>
<dbReference type="EMBL" id="PSPG01000001">
    <property type="protein sequence ID" value="PXF22507.1"/>
    <property type="molecule type" value="Genomic_DNA"/>
</dbReference>
<reference evidence="7 8" key="1">
    <citation type="journal article" date="2015" name="Nat. Commun.">
        <title>Genomic and transcriptomic evidence for scavenging of diverse organic compounds by widespread deep-sea archaea.</title>
        <authorList>
            <person name="Li M."/>
            <person name="Baker B.J."/>
            <person name="Anantharaman K."/>
            <person name="Jain S."/>
            <person name="Breier J.A."/>
            <person name="Dick G.J."/>
        </authorList>
    </citation>
    <scope>NUCLEOTIDE SEQUENCE [LARGE SCALE GENOMIC DNA]</scope>
    <source>
        <strain evidence="7">Cayman_51_deep</strain>
    </source>
</reference>
<evidence type="ECO:0000313" key="7">
    <source>
        <dbReference type="EMBL" id="PXF22507.1"/>
    </source>
</evidence>
<accession>A0A2V3HTP4</accession>
<comment type="subcellular location">
    <subcellularLocation>
        <location evidence="1">Membrane</location>
        <topology evidence="1">Multi-pass membrane protein</topology>
    </subcellularLocation>
</comment>
<organism evidence="7 8">
    <name type="scientific">Candidatus Thalassarchaeum betae</name>
    <dbReference type="NCBI Taxonomy" id="2599289"/>
    <lineage>
        <taxon>Archaea</taxon>
        <taxon>Methanobacteriati</taxon>
        <taxon>Thermoplasmatota</taxon>
        <taxon>Candidatus Poseidoniia</taxon>
        <taxon>Candidatus Poseidoniales</taxon>
        <taxon>Candidatus Thalassarchaeaceae</taxon>
        <taxon>Candidatus Thalassarchaeum</taxon>
    </lineage>
</organism>
<dbReference type="Pfam" id="PF04138">
    <property type="entry name" value="GtrA_DPMS_TM"/>
    <property type="match status" value="1"/>
</dbReference>
<name>A0A2V3HTP4_9ARCH</name>
<dbReference type="InterPro" id="IPR007267">
    <property type="entry name" value="GtrA_DPMS_TM"/>
</dbReference>
<feature type="transmembrane region" description="Helical" evidence="5">
    <location>
        <begin position="16"/>
        <end position="37"/>
    </location>
</feature>
<dbReference type="GO" id="GO:0000271">
    <property type="term" value="P:polysaccharide biosynthetic process"/>
    <property type="evidence" value="ECO:0007669"/>
    <property type="project" value="InterPro"/>
</dbReference>
<feature type="transmembrane region" description="Helical" evidence="5">
    <location>
        <begin position="82"/>
        <end position="103"/>
    </location>
</feature>
<keyword evidence="4 5" id="KW-0472">Membrane</keyword>
<proteinExistence type="predicted"/>
<protein>
    <recommendedName>
        <fullName evidence="6">GtrA/DPMS transmembrane domain-containing protein</fullName>
    </recommendedName>
</protein>
<evidence type="ECO:0000259" key="6">
    <source>
        <dbReference type="Pfam" id="PF04138"/>
    </source>
</evidence>
<evidence type="ECO:0000256" key="4">
    <source>
        <dbReference type="ARBA" id="ARBA00023136"/>
    </source>
</evidence>